<evidence type="ECO:0000313" key="7">
    <source>
        <dbReference type="Proteomes" id="UP001193389"/>
    </source>
</evidence>
<sequence>MSRDSGLCRDTLQRTFYELLEKAPRIRIIKRDQVHLRIDATYFAKFCLVCYQDDFDGYTQLLRFTDGEHYEEIREDLSNLLKLGIQIESITSDGHKSILKAIKKSVPDAIVQRCLVHIQRMCLLWLTQYPKHQSGKELRKLALLILKIKTENDRIFWIREFYKWYESHKDYLNEKTYNTETGRYWYTHKLLRRSYITIKRALPNMFHYLSNPDIPKTTNGIEGYFSHLKNHLDIHRGLTVKHRINFIKWYIYFTNEK</sequence>
<keyword evidence="4" id="KW-0238">DNA-binding</keyword>
<dbReference type="KEGG" id="anf:AQPE_1755"/>
<evidence type="ECO:0000313" key="6">
    <source>
        <dbReference type="EMBL" id="BBE17598.1"/>
    </source>
</evidence>
<dbReference type="GO" id="GO:0003677">
    <property type="term" value="F:DNA binding"/>
    <property type="evidence" value="ECO:0007669"/>
    <property type="project" value="UniProtKB-KW"/>
</dbReference>
<dbReference type="Proteomes" id="UP001193389">
    <property type="component" value="Chromosome"/>
</dbReference>
<evidence type="ECO:0000256" key="4">
    <source>
        <dbReference type="ARBA" id="ARBA00023125"/>
    </source>
</evidence>
<dbReference type="GO" id="GO:0006313">
    <property type="term" value="P:DNA transposition"/>
    <property type="evidence" value="ECO:0007669"/>
    <property type="project" value="InterPro"/>
</dbReference>
<comment type="function">
    <text evidence="1">Required for the transposition of the insertion element.</text>
</comment>
<comment type="similarity">
    <text evidence="2">Belongs to the transposase mutator family.</text>
</comment>
<dbReference type="RefSeq" id="WP_318350579.1">
    <property type="nucleotide sequence ID" value="NZ_AP018694.1"/>
</dbReference>
<evidence type="ECO:0008006" key="8">
    <source>
        <dbReference type="Google" id="ProtNLM"/>
    </source>
</evidence>
<reference evidence="6" key="1">
    <citation type="journal article" date="2020" name="Int. J. Syst. Evol. Microbiol.">
        <title>Aquipluma nitroreducens gen. nov. sp. nov., a novel facultatively anaerobic bacterium isolated from a freshwater lake.</title>
        <authorList>
            <person name="Watanabe M."/>
            <person name="Kojima H."/>
            <person name="Fukui M."/>
        </authorList>
    </citation>
    <scope>NUCLEOTIDE SEQUENCE</scope>
    <source>
        <strain evidence="6">MeG22</strain>
    </source>
</reference>
<dbReference type="EMBL" id="AP018694">
    <property type="protein sequence ID" value="BBE17598.1"/>
    <property type="molecule type" value="Genomic_DNA"/>
</dbReference>
<keyword evidence="7" id="KW-1185">Reference proteome</keyword>
<dbReference type="GO" id="GO:0004803">
    <property type="term" value="F:transposase activity"/>
    <property type="evidence" value="ECO:0007669"/>
    <property type="project" value="InterPro"/>
</dbReference>
<proteinExistence type="inferred from homology"/>
<evidence type="ECO:0000256" key="2">
    <source>
        <dbReference type="ARBA" id="ARBA00010961"/>
    </source>
</evidence>
<keyword evidence="5" id="KW-0233">DNA recombination</keyword>
<evidence type="ECO:0000256" key="1">
    <source>
        <dbReference type="ARBA" id="ARBA00002190"/>
    </source>
</evidence>
<evidence type="ECO:0000256" key="5">
    <source>
        <dbReference type="ARBA" id="ARBA00023172"/>
    </source>
</evidence>
<gene>
    <name evidence="6" type="ORF">AQPE_1755</name>
</gene>
<dbReference type="Pfam" id="PF00872">
    <property type="entry name" value="Transposase_mut"/>
    <property type="match status" value="1"/>
</dbReference>
<evidence type="ECO:0000256" key="3">
    <source>
        <dbReference type="ARBA" id="ARBA00022578"/>
    </source>
</evidence>
<keyword evidence="3" id="KW-0815">Transposition</keyword>
<dbReference type="InterPro" id="IPR001207">
    <property type="entry name" value="Transposase_mutator"/>
</dbReference>
<accession>A0A5K7S7Q8</accession>
<organism evidence="6 7">
    <name type="scientific">Aquipluma nitroreducens</name>
    <dbReference type="NCBI Taxonomy" id="2010828"/>
    <lineage>
        <taxon>Bacteria</taxon>
        <taxon>Pseudomonadati</taxon>
        <taxon>Bacteroidota</taxon>
        <taxon>Bacteroidia</taxon>
        <taxon>Marinilabiliales</taxon>
        <taxon>Prolixibacteraceae</taxon>
        <taxon>Aquipluma</taxon>
    </lineage>
</organism>
<name>A0A5K7S7Q8_9BACT</name>
<dbReference type="AlphaFoldDB" id="A0A5K7S7Q8"/>
<protein>
    <recommendedName>
        <fullName evidence="8">Transposase</fullName>
    </recommendedName>
</protein>